<evidence type="ECO:0000313" key="5">
    <source>
        <dbReference type="Proteomes" id="UP001443914"/>
    </source>
</evidence>
<name>A0AAW1J6J9_SAPOF</name>
<dbReference type="InterPro" id="IPR035513">
    <property type="entry name" value="Invertase/methylesterase_inhib"/>
</dbReference>
<dbReference type="Pfam" id="PF04043">
    <property type="entry name" value="PMEI"/>
    <property type="match status" value="1"/>
</dbReference>
<evidence type="ECO:0000259" key="3">
    <source>
        <dbReference type="SMART" id="SM00856"/>
    </source>
</evidence>
<organism evidence="4 5">
    <name type="scientific">Saponaria officinalis</name>
    <name type="common">Common soapwort</name>
    <name type="synonym">Lychnis saponaria</name>
    <dbReference type="NCBI Taxonomy" id="3572"/>
    <lineage>
        <taxon>Eukaryota</taxon>
        <taxon>Viridiplantae</taxon>
        <taxon>Streptophyta</taxon>
        <taxon>Embryophyta</taxon>
        <taxon>Tracheophyta</taxon>
        <taxon>Spermatophyta</taxon>
        <taxon>Magnoliopsida</taxon>
        <taxon>eudicotyledons</taxon>
        <taxon>Gunneridae</taxon>
        <taxon>Pentapetalae</taxon>
        <taxon>Caryophyllales</taxon>
        <taxon>Caryophyllaceae</taxon>
        <taxon>Caryophylleae</taxon>
        <taxon>Saponaria</taxon>
    </lineage>
</organism>
<dbReference type="SUPFAM" id="SSF101148">
    <property type="entry name" value="Plant invertase/pectin methylesterase inhibitor"/>
    <property type="match status" value="1"/>
</dbReference>
<feature type="signal peptide" evidence="2">
    <location>
        <begin position="1"/>
        <end position="22"/>
    </location>
</feature>
<dbReference type="EMBL" id="JBDFQZ010000008">
    <property type="protein sequence ID" value="KAK9698709.1"/>
    <property type="molecule type" value="Genomic_DNA"/>
</dbReference>
<dbReference type="Proteomes" id="UP001443914">
    <property type="component" value="Unassembled WGS sequence"/>
</dbReference>
<reference evidence="4" key="1">
    <citation type="submission" date="2024-03" db="EMBL/GenBank/DDBJ databases">
        <title>WGS assembly of Saponaria officinalis var. Norfolk2.</title>
        <authorList>
            <person name="Jenkins J."/>
            <person name="Shu S."/>
            <person name="Grimwood J."/>
            <person name="Barry K."/>
            <person name="Goodstein D."/>
            <person name="Schmutz J."/>
            <person name="Leebens-Mack J."/>
            <person name="Osbourn A."/>
        </authorList>
    </citation>
    <scope>NUCLEOTIDE SEQUENCE [LARGE SCALE GENOMIC DNA]</scope>
    <source>
        <strain evidence="4">JIC</strain>
    </source>
</reference>
<dbReference type="SMART" id="SM00856">
    <property type="entry name" value="PMEI"/>
    <property type="match status" value="1"/>
</dbReference>
<dbReference type="InterPro" id="IPR006501">
    <property type="entry name" value="Pectinesterase_inhib_dom"/>
</dbReference>
<feature type="domain" description="Pectinesterase inhibitor" evidence="3">
    <location>
        <begin position="35"/>
        <end position="195"/>
    </location>
</feature>
<evidence type="ECO:0000256" key="1">
    <source>
        <dbReference type="ARBA" id="ARBA00022729"/>
    </source>
</evidence>
<dbReference type="PANTHER" id="PTHR31080:SF207">
    <property type="entry name" value="PECTINESTERASE INHIBITOR 9"/>
    <property type="match status" value="1"/>
</dbReference>
<dbReference type="InterPro" id="IPR051955">
    <property type="entry name" value="PME_Inhibitor"/>
</dbReference>
<dbReference type="GO" id="GO:0046910">
    <property type="term" value="F:pectinesterase inhibitor activity"/>
    <property type="evidence" value="ECO:0007669"/>
    <property type="project" value="UniProtKB-ARBA"/>
</dbReference>
<comment type="caution">
    <text evidence="4">The sequence shown here is derived from an EMBL/GenBank/DDBJ whole genome shotgun (WGS) entry which is preliminary data.</text>
</comment>
<keyword evidence="1 2" id="KW-0732">Signal</keyword>
<accession>A0AAW1J6J9</accession>
<evidence type="ECO:0000313" key="4">
    <source>
        <dbReference type="EMBL" id="KAK9698709.1"/>
    </source>
</evidence>
<feature type="chain" id="PRO_5044002131" description="Pectinesterase inhibitor domain-containing protein" evidence="2">
    <location>
        <begin position="23"/>
        <end position="203"/>
    </location>
</feature>
<gene>
    <name evidence="4" type="ORF">RND81_08G125200</name>
</gene>
<dbReference type="AlphaFoldDB" id="A0AAW1J6J9"/>
<dbReference type="PANTHER" id="PTHR31080">
    <property type="entry name" value="PECTINESTERASE INHIBITOR-LIKE"/>
    <property type="match status" value="1"/>
</dbReference>
<sequence length="203" mass="22465">MTKSPFSTILTLLLITLTTTTSTTTTTTTNHPNKPSKQFIKTSCHVTQYPKLCYHTLSPFATKINRSDRQLVLTALALSLGRARSAAQYVAQTQKFKGMKHREFEAVKDCIDTMGDSVDQLTRSFIELGHMGRVNDGEDFMWHISNVQTWVSAALTDANTCMDGFSGRVMSGEIKGGINMRLTNVAQLTSNALALVNNFANRH</sequence>
<dbReference type="CDD" id="cd15798">
    <property type="entry name" value="PMEI-like_3"/>
    <property type="match status" value="1"/>
</dbReference>
<keyword evidence="5" id="KW-1185">Reference proteome</keyword>
<evidence type="ECO:0000256" key="2">
    <source>
        <dbReference type="SAM" id="SignalP"/>
    </source>
</evidence>
<dbReference type="FunFam" id="1.20.140.40:FF:000005">
    <property type="entry name" value="Pectin methylesterase inhibitor 1"/>
    <property type="match status" value="1"/>
</dbReference>
<dbReference type="Gene3D" id="1.20.140.40">
    <property type="entry name" value="Invertase/pectin methylesterase inhibitor family protein"/>
    <property type="match status" value="1"/>
</dbReference>
<protein>
    <recommendedName>
        <fullName evidence="3">Pectinesterase inhibitor domain-containing protein</fullName>
    </recommendedName>
</protein>
<dbReference type="NCBIfam" id="TIGR01614">
    <property type="entry name" value="PME_inhib"/>
    <property type="match status" value="1"/>
</dbReference>
<proteinExistence type="predicted"/>